<dbReference type="AlphaFoldDB" id="A0A1E3K431"/>
<feature type="region of interest" description="Disordered" evidence="5">
    <location>
        <begin position="442"/>
        <end position="503"/>
    </location>
</feature>
<evidence type="ECO:0000256" key="2">
    <source>
        <dbReference type="ARBA" id="ARBA00004123"/>
    </source>
</evidence>
<dbReference type="CDD" id="cd01925">
    <property type="entry name" value="cyclophilin_CeCYP16-like"/>
    <property type="match status" value="1"/>
</dbReference>
<feature type="compositionally biased region" description="Low complexity" evidence="5">
    <location>
        <begin position="323"/>
        <end position="333"/>
    </location>
</feature>
<evidence type="ECO:0000256" key="3">
    <source>
        <dbReference type="ARBA" id="ARBA00023242"/>
    </source>
</evidence>
<dbReference type="GO" id="GO:0006457">
    <property type="term" value="P:protein folding"/>
    <property type="evidence" value="ECO:0007669"/>
    <property type="project" value="InterPro"/>
</dbReference>
<gene>
    <name evidence="7" type="ORF">I350_03410</name>
</gene>
<comment type="similarity">
    <text evidence="4">Belongs to the cyclophilin-type PPIase family. CWC27 subfamily.</text>
</comment>
<dbReference type="EMBL" id="MEKH01000005">
    <property type="protein sequence ID" value="ODO07831.1"/>
    <property type="molecule type" value="Genomic_DNA"/>
</dbReference>
<dbReference type="InterPro" id="IPR029000">
    <property type="entry name" value="Cyclophilin-like_dom_sf"/>
</dbReference>
<feature type="region of interest" description="Disordered" evidence="5">
    <location>
        <begin position="185"/>
        <end position="424"/>
    </location>
</feature>
<dbReference type="Pfam" id="PF00160">
    <property type="entry name" value="Pro_isomerase"/>
    <property type="match status" value="1"/>
</dbReference>
<dbReference type="PANTHER" id="PTHR45625">
    <property type="entry name" value="PEPTIDYL-PROLYL CIS-TRANS ISOMERASE-RELATED"/>
    <property type="match status" value="1"/>
</dbReference>
<proteinExistence type="inferred from homology"/>
<name>A0A1E3K431_9TREE</name>
<feature type="compositionally biased region" description="Basic and acidic residues" evidence="5">
    <location>
        <begin position="442"/>
        <end position="452"/>
    </location>
</feature>
<evidence type="ECO:0000313" key="7">
    <source>
        <dbReference type="EMBL" id="ODO07831.1"/>
    </source>
</evidence>
<dbReference type="Gene3D" id="2.40.100.10">
    <property type="entry name" value="Cyclophilin-like"/>
    <property type="match status" value="1"/>
</dbReference>
<dbReference type="InterPro" id="IPR002130">
    <property type="entry name" value="Cyclophilin-type_PPIase_dom"/>
</dbReference>
<comment type="catalytic activity">
    <reaction evidence="1">
        <text>[protein]-peptidylproline (omega=180) = [protein]-peptidylproline (omega=0)</text>
        <dbReference type="Rhea" id="RHEA:16237"/>
        <dbReference type="Rhea" id="RHEA-COMP:10747"/>
        <dbReference type="Rhea" id="RHEA-COMP:10748"/>
        <dbReference type="ChEBI" id="CHEBI:83833"/>
        <dbReference type="ChEBI" id="CHEBI:83834"/>
        <dbReference type="EC" id="5.2.1.8"/>
    </reaction>
</comment>
<reference evidence="7 8" key="1">
    <citation type="submission" date="2016-06" db="EMBL/GenBank/DDBJ databases">
        <title>Evolution of pathogenesis and genome organization in the Tremellales.</title>
        <authorList>
            <person name="Cuomo C."/>
            <person name="Litvintseva A."/>
            <person name="Heitman J."/>
            <person name="Chen Y."/>
            <person name="Sun S."/>
            <person name="Springer D."/>
            <person name="Dromer F."/>
            <person name="Young S."/>
            <person name="Zeng Q."/>
            <person name="Chapman S."/>
            <person name="Gujja S."/>
            <person name="Saif S."/>
            <person name="Birren B."/>
        </authorList>
    </citation>
    <scope>NUCLEOTIDE SEQUENCE [LARGE SCALE GENOMIC DNA]</scope>
    <source>
        <strain evidence="7 8">CBS 6273</strain>
    </source>
</reference>
<comment type="subcellular location">
    <subcellularLocation>
        <location evidence="2">Nucleus</location>
    </subcellularLocation>
</comment>
<sequence length="503" mass="56090">MSNLYATEPATNGKVIFDTTAGEIEVELWGKECPKAVKNFLALTMEGQSSSRYYDGVIFHRVVPGFIIQTGDPTGTGMGGESFYGEPFGNEIHGRLKFNRRGLLGVANNGEKNTNTSQFFITLDQAPELTSKHTLFGKVVGNTIYNVLSIGNMDIDAEERPLVPPKIRRIRIIENPFPDIQPRITAEERRAQNSARIEAKKELEKREKRSKAKKNTKLLSFGESEEIPDEDEVPKKSMTRQDLMEVGPPANDFKLRNSVDVPPPLKDIESDDLIKKKEAEKKAIDLKSIREQHAKDQAGGANDRKAEIARMEADLKRLKKRSGSMSSSSSSSSTRDRRPKGPSVLEQELAKYEANRGRAAQKTGKKRGRKEEEDDLLAEMKKFSHRVVQAGDSDGEEGGREEGEAGETKEEKYGLGLGEDDEGVEVDDDVGWMRHTLKFVVDEKELTRRAEDEYAVIDPRAKARDIQSASRPSAKRSRQDDRRHGGSGRGGRQGGGRDGGRRY</sequence>
<accession>A0A1E3K431</accession>
<evidence type="ECO:0000256" key="5">
    <source>
        <dbReference type="SAM" id="MobiDB-lite"/>
    </source>
</evidence>
<feature type="compositionally biased region" description="Basic and acidic residues" evidence="5">
    <location>
        <begin position="185"/>
        <end position="207"/>
    </location>
</feature>
<dbReference type="GO" id="GO:0071013">
    <property type="term" value="C:catalytic step 2 spliceosome"/>
    <property type="evidence" value="ECO:0007669"/>
    <property type="project" value="TreeGrafter"/>
</dbReference>
<feature type="compositionally biased region" description="Basic and acidic residues" evidence="5">
    <location>
        <begin position="397"/>
        <end position="413"/>
    </location>
</feature>
<dbReference type="PROSITE" id="PS00170">
    <property type="entry name" value="CSA_PPIASE_1"/>
    <property type="match status" value="1"/>
</dbReference>
<dbReference type="InterPro" id="IPR044666">
    <property type="entry name" value="Cyclophilin_A-like"/>
</dbReference>
<comment type="caution">
    <text evidence="7">The sequence shown here is derived from an EMBL/GenBank/DDBJ whole genome shotgun (WGS) entry which is preliminary data.</text>
</comment>
<keyword evidence="3" id="KW-0539">Nucleus</keyword>
<dbReference type="OrthoDB" id="442970at2759"/>
<feature type="compositionally biased region" description="Acidic residues" evidence="5">
    <location>
        <begin position="223"/>
        <end position="232"/>
    </location>
</feature>
<dbReference type="SUPFAM" id="SSF50891">
    <property type="entry name" value="Cyclophilin-like"/>
    <property type="match status" value="1"/>
</dbReference>
<dbReference type="PROSITE" id="PS50072">
    <property type="entry name" value="CSA_PPIASE_2"/>
    <property type="match status" value="1"/>
</dbReference>
<protein>
    <submittedName>
        <fullName evidence="7">Peptidyl-prolyl isomerase CWC27</fullName>
    </submittedName>
</protein>
<feature type="compositionally biased region" description="Gly residues" evidence="5">
    <location>
        <begin position="487"/>
        <end position="497"/>
    </location>
</feature>
<evidence type="ECO:0000256" key="1">
    <source>
        <dbReference type="ARBA" id="ARBA00000971"/>
    </source>
</evidence>
<evidence type="ECO:0000313" key="8">
    <source>
        <dbReference type="Proteomes" id="UP000095149"/>
    </source>
</evidence>
<evidence type="ECO:0000256" key="4">
    <source>
        <dbReference type="ARBA" id="ARBA00038509"/>
    </source>
</evidence>
<dbReference type="PRINTS" id="PR00153">
    <property type="entry name" value="CSAPPISMRASE"/>
</dbReference>
<organism evidence="7 8">
    <name type="scientific">Cryptococcus amylolentus CBS 6273</name>
    <dbReference type="NCBI Taxonomy" id="1296118"/>
    <lineage>
        <taxon>Eukaryota</taxon>
        <taxon>Fungi</taxon>
        <taxon>Dikarya</taxon>
        <taxon>Basidiomycota</taxon>
        <taxon>Agaricomycotina</taxon>
        <taxon>Tremellomycetes</taxon>
        <taxon>Tremellales</taxon>
        <taxon>Cryptococcaceae</taxon>
        <taxon>Cryptococcus</taxon>
    </lineage>
</organism>
<dbReference type="InterPro" id="IPR020892">
    <property type="entry name" value="Cyclophilin-type_PPIase_CS"/>
</dbReference>
<dbReference type="Proteomes" id="UP000095149">
    <property type="component" value="Unassembled WGS sequence"/>
</dbReference>
<evidence type="ECO:0000259" key="6">
    <source>
        <dbReference type="PROSITE" id="PS50072"/>
    </source>
</evidence>
<dbReference type="PANTHER" id="PTHR45625:SF6">
    <property type="entry name" value="SPLICEOSOME-ASSOCIATED PROTEIN CWC27 HOMOLOG"/>
    <property type="match status" value="1"/>
</dbReference>
<feature type="compositionally biased region" description="Basic and acidic residues" evidence="5">
    <location>
        <begin position="266"/>
        <end position="316"/>
    </location>
</feature>
<dbReference type="GO" id="GO:0003755">
    <property type="term" value="F:peptidyl-prolyl cis-trans isomerase activity"/>
    <property type="evidence" value="ECO:0007669"/>
    <property type="project" value="UniProtKB-EC"/>
</dbReference>
<feature type="domain" description="PPIase cyclophilin-type" evidence="6">
    <location>
        <begin position="16"/>
        <end position="172"/>
    </location>
</feature>
<keyword evidence="7" id="KW-0413">Isomerase</keyword>